<sequence length="503" mass="58158">GLGGPSTVSQIRESCRTHHPAFVFLSKTKKQAGFVKTVVRKLGFDNRCLIVNPIGSSGGLLLMWSLEVHIHQIMNTDFYIAVEYSHQNTEKAWGIFVYINTCQQTRHDQWKQLERDKASWGSKWFIIGDWNDLLSREDKKGGIPRSERSLQGFRDFIEAMEVEEIRMVGYRYTWCNNRSSEGMVEEALDRGFGSMDWMAEFPNASILTKARSGSDHSMILLTTGNKQGKTKSRFHFDKRWLSKEGIKEVVQKAWLIPTHGTPFYKLKEKIKNTRKALLIWSANFKTQNQSQIDSLTKKLEALQEDKINENWEAWNSTRKELEKAYKMEEIFWQQKARVHWLKEGNKNTKFFHAYTLSRRKQNAITRLLIHTNRECTTPQQIKAHIVDFYSTLFSSEGSWGGDSILFTGQMVNMQKSTIFFSRNTPDYLQERICHTLQGITAHKSTRYLGLPLGIAKSKREAFQFILDSVKSRLHSCKSKLLSQAGKEVLLKAVIQSLPIYSMS</sequence>
<evidence type="ECO:0000256" key="1">
    <source>
        <dbReference type="SAM" id="Coils"/>
    </source>
</evidence>
<feature type="non-terminal residue" evidence="2">
    <location>
        <position position="503"/>
    </location>
</feature>
<dbReference type="InterPro" id="IPR036691">
    <property type="entry name" value="Endo/exonu/phosph_ase_sf"/>
</dbReference>
<dbReference type="Gene3D" id="3.60.10.10">
    <property type="entry name" value="Endonuclease/exonuclease/phosphatase"/>
    <property type="match status" value="1"/>
</dbReference>
<evidence type="ECO:0000313" key="2">
    <source>
        <dbReference type="EMBL" id="CAA0806346.1"/>
    </source>
</evidence>
<name>A0A9N7MJ45_STRHE</name>
<protein>
    <recommendedName>
        <fullName evidence="4">Reverse transcriptase</fullName>
    </recommendedName>
</protein>
<dbReference type="PANTHER" id="PTHR33710:SF62">
    <property type="entry name" value="DUF4283 DOMAIN PROTEIN"/>
    <property type="match status" value="1"/>
</dbReference>
<accession>A0A9N7MJ45</accession>
<organism evidence="2 3">
    <name type="scientific">Striga hermonthica</name>
    <name type="common">Purple witchweed</name>
    <name type="synonym">Buchnera hermonthica</name>
    <dbReference type="NCBI Taxonomy" id="68872"/>
    <lineage>
        <taxon>Eukaryota</taxon>
        <taxon>Viridiplantae</taxon>
        <taxon>Streptophyta</taxon>
        <taxon>Embryophyta</taxon>
        <taxon>Tracheophyta</taxon>
        <taxon>Spermatophyta</taxon>
        <taxon>Magnoliopsida</taxon>
        <taxon>eudicotyledons</taxon>
        <taxon>Gunneridae</taxon>
        <taxon>Pentapetalae</taxon>
        <taxon>asterids</taxon>
        <taxon>lamiids</taxon>
        <taxon>Lamiales</taxon>
        <taxon>Orobanchaceae</taxon>
        <taxon>Buchnereae</taxon>
        <taxon>Striga</taxon>
    </lineage>
</organism>
<evidence type="ECO:0008006" key="4">
    <source>
        <dbReference type="Google" id="ProtNLM"/>
    </source>
</evidence>
<keyword evidence="3" id="KW-1185">Reference proteome</keyword>
<keyword evidence="1" id="KW-0175">Coiled coil</keyword>
<evidence type="ECO:0000313" key="3">
    <source>
        <dbReference type="Proteomes" id="UP001153555"/>
    </source>
</evidence>
<proteinExistence type="predicted"/>
<dbReference type="Proteomes" id="UP001153555">
    <property type="component" value="Unassembled WGS sequence"/>
</dbReference>
<dbReference type="PANTHER" id="PTHR33710">
    <property type="entry name" value="BNAC02G09200D PROTEIN"/>
    <property type="match status" value="1"/>
</dbReference>
<gene>
    <name evidence="2" type="ORF">SHERM_09261</name>
</gene>
<dbReference type="OrthoDB" id="1745081at2759"/>
<dbReference type="EMBL" id="CACSLK010000924">
    <property type="protein sequence ID" value="CAA0806346.1"/>
    <property type="molecule type" value="Genomic_DNA"/>
</dbReference>
<dbReference type="SUPFAM" id="SSF56219">
    <property type="entry name" value="DNase I-like"/>
    <property type="match status" value="1"/>
</dbReference>
<dbReference type="AlphaFoldDB" id="A0A9N7MJ45"/>
<feature type="non-terminal residue" evidence="2">
    <location>
        <position position="1"/>
    </location>
</feature>
<comment type="caution">
    <text evidence="2">The sequence shown here is derived from an EMBL/GenBank/DDBJ whole genome shotgun (WGS) entry which is preliminary data.</text>
</comment>
<reference evidence="2" key="1">
    <citation type="submission" date="2019-12" db="EMBL/GenBank/DDBJ databases">
        <authorList>
            <person name="Scholes J."/>
        </authorList>
    </citation>
    <scope>NUCLEOTIDE SEQUENCE</scope>
</reference>
<feature type="coiled-coil region" evidence="1">
    <location>
        <begin position="285"/>
        <end position="312"/>
    </location>
</feature>